<evidence type="ECO:0000256" key="6">
    <source>
        <dbReference type="ARBA" id="ARBA00031424"/>
    </source>
</evidence>
<dbReference type="InterPro" id="IPR011051">
    <property type="entry name" value="RmlC_Cupin_sf"/>
</dbReference>
<dbReference type="InterPro" id="IPR000888">
    <property type="entry name" value="RmlC-like"/>
</dbReference>
<name>R9A746_9LEPT</name>
<dbReference type="Pfam" id="PF00908">
    <property type="entry name" value="dTDP_sugar_isom"/>
    <property type="match status" value="1"/>
</dbReference>
<comment type="catalytic activity">
    <reaction evidence="1">
        <text>dTDP-4-dehydro-6-deoxy-alpha-D-glucose = dTDP-4-dehydro-beta-L-rhamnose</text>
        <dbReference type="Rhea" id="RHEA:16969"/>
        <dbReference type="ChEBI" id="CHEBI:57649"/>
        <dbReference type="ChEBI" id="CHEBI:62830"/>
        <dbReference type="EC" id="5.1.3.13"/>
    </reaction>
</comment>
<evidence type="ECO:0000256" key="9">
    <source>
        <dbReference type="PIRSR" id="PIRSR600888-3"/>
    </source>
</evidence>
<dbReference type="RefSeq" id="WP_015679885.1">
    <property type="nucleotide sequence ID" value="NZ_AOGZ02000008.1"/>
</dbReference>
<dbReference type="STRING" id="1218599.LEP1GSC195_1103"/>
<gene>
    <name evidence="10" type="ORF">LEP1GSC195_1103</name>
</gene>
<evidence type="ECO:0000313" key="10">
    <source>
        <dbReference type="EMBL" id="EOQ97932.1"/>
    </source>
</evidence>
<reference evidence="10" key="1">
    <citation type="submission" date="2013-04" db="EMBL/GenBank/DDBJ databases">
        <authorList>
            <person name="Harkins D.M."/>
            <person name="Durkin A.S."/>
            <person name="Brinkac L.M."/>
            <person name="Haft D.H."/>
            <person name="Selengut J.D."/>
            <person name="Sanka R."/>
            <person name="DePew J."/>
            <person name="Purushe J."/>
            <person name="Galloway R.L."/>
            <person name="Vinetz J.M."/>
            <person name="Sutton G.G."/>
            <person name="Nierman W.C."/>
            <person name="Fouts D.E."/>
        </authorList>
    </citation>
    <scope>NUCLEOTIDE SEQUENCE [LARGE SCALE GENOMIC DNA]</scope>
    <source>
        <strain evidence="10">CDC</strain>
    </source>
</reference>
<evidence type="ECO:0000256" key="2">
    <source>
        <dbReference type="ARBA" id="ARBA00001997"/>
    </source>
</evidence>
<accession>R9A746</accession>
<comment type="function">
    <text evidence="2">Catalyzes the epimerization of the C3' and C5'positions of dTDP-6-deoxy-D-xylo-4-hexulose, forming dTDP-6-deoxy-L-lyxo-4-hexulose.</text>
</comment>
<proteinExistence type="predicted"/>
<evidence type="ECO:0000313" key="11">
    <source>
        <dbReference type="Proteomes" id="UP000013984"/>
    </source>
</evidence>
<dbReference type="CDD" id="cd00438">
    <property type="entry name" value="cupin_RmlC"/>
    <property type="match status" value="1"/>
</dbReference>
<feature type="site" description="Participates in a stacking interaction with the thymidine ring of dTDP-4-oxo-6-deoxyglucose" evidence="9">
    <location>
        <position position="143"/>
    </location>
</feature>
<dbReference type="GO" id="GO:0019305">
    <property type="term" value="P:dTDP-rhamnose biosynthetic process"/>
    <property type="evidence" value="ECO:0007669"/>
    <property type="project" value="TreeGrafter"/>
</dbReference>
<sequence length="189" mass="21901">MNQKKFIIHETPISELFWITRTLIEDNRGSFSRLFCSEELKSVGFDLPIAQVNITKTEKKGIIRGLHFQLPPYSEHKIIYCLKGEVFDIALDLRRSSPTFLKYHSIILSESENNAYSIPQGFAHGFQSLTDDVEMVYFHSHPYRKQFETGVNPFDPMVNVKWPLPVTGISERDRSFLLLDNNYTGVKIK</sequence>
<dbReference type="Gene3D" id="2.60.120.10">
    <property type="entry name" value="Jelly Rolls"/>
    <property type="match status" value="1"/>
</dbReference>
<comment type="caution">
    <text evidence="10">The sequence shown here is derived from an EMBL/GenBank/DDBJ whole genome shotgun (WGS) entry which is preliminary data.</text>
</comment>
<dbReference type="PANTHER" id="PTHR21047">
    <property type="entry name" value="DTDP-6-DEOXY-D-GLUCOSE-3,5 EPIMERASE"/>
    <property type="match status" value="1"/>
</dbReference>
<organism evidence="10 11">
    <name type="scientific">Leptospira wolbachii serovar Codice str. CDC</name>
    <dbReference type="NCBI Taxonomy" id="1218599"/>
    <lineage>
        <taxon>Bacteria</taxon>
        <taxon>Pseudomonadati</taxon>
        <taxon>Spirochaetota</taxon>
        <taxon>Spirochaetia</taxon>
        <taxon>Leptospirales</taxon>
        <taxon>Leptospiraceae</taxon>
        <taxon>Leptospira</taxon>
    </lineage>
</organism>
<dbReference type="AlphaFoldDB" id="R9A746"/>
<evidence type="ECO:0000256" key="1">
    <source>
        <dbReference type="ARBA" id="ARBA00001298"/>
    </source>
</evidence>
<dbReference type="Proteomes" id="UP000013984">
    <property type="component" value="Unassembled WGS sequence"/>
</dbReference>
<evidence type="ECO:0000256" key="4">
    <source>
        <dbReference type="ARBA" id="ARBA00019595"/>
    </source>
</evidence>
<dbReference type="GO" id="GO:0005829">
    <property type="term" value="C:cytosol"/>
    <property type="evidence" value="ECO:0007669"/>
    <property type="project" value="TreeGrafter"/>
</dbReference>
<protein>
    <recommendedName>
        <fullName evidence="4">dTDP-4-dehydrorhamnose 3,5-epimerase</fullName>
        <ecNumber evidence="3">5.1.3.13</ecNumber>
    </recommendedName>
    <alternativeName>
        <fullName evidence="6">Thymidine diphospho-4-keto-rhamnose 3,5-epimerase</fullName>
    </alternativeName>
    <alternativeName>
        <fullName evidence="5">dTDP-4-keto-6-deoxyglucose 3,5-epimerase</fullName>
    </alternativeName>
    <alternativeName>
        <fullName evidence="7">dTDP-6-deoxy-D-xylo-4-hexulose 3,5-epimerase</fullName>
    </alternativeName>
</protein>
<dbReference type="InterPro" id="IPR014710">
    <property type="entry name" value="RmlC-like_jellyroll"/>
</dbReference>
<dbReference type="PANTHER" id="PTHR21047:SF2">
    <property type="entry name" value="THYMIDINE DIPHOSPHO-4-KETO-RHAMNOSE 3,5-EPIMERASE"/>
    <property type="match status" value="1"/>
</dbReference>
<evidence type="ECO:0000256" key="3">
    <source>
        <dbReference type="ARBA" id="ARBA00012098"/>
    </source>
</evidence>
<evidence type="ECO:0000256" key="8">
    <source>
        <dbReference type="PIRSR" id="PIRSR600888-1"/>
    </source>
</evidence>
<feature type="active site" description="Proton donor" evidence="8">
    <location>
        <position position="137"/>
    </location>
</feature>
<dbReference type="GO" id="GO:0000271">
    <property type="term" value="P:polysaccharide biosynthetic process"/>
    <property type="evidence" value="ECO:0007669"/>
    <property type="project" value="TreeGrafter"/>
</dbReference>
<dbReference type="GO" id="GO:0008830">
    <property type="term" value="F:dTDP-4-dehydrorhamnose 3,5-epimerase activity"/>
    <property type="evidence" value="ECO:0007669"/>
    <property type="project" value="UniProtKB-EC"/>
</dbReference>
<dbReference type="SUPFAM" id="SSF51182">
    <property type="entry name" value="RmlC-like cupins"/>
    <property type="match status" value="1"/>
</dbReference>
<dbReference type="EC" id="5.1.3.13" evidence="3"/>
<feature type="active site" description="Proton acceptor" evidence="8">
    <location>
        <position position="67"/>
    </location>
</feature>
<keyword evidence="11" id="KW-1185">Reference proteome</keyword>
<evidence type="ECO:0000256" key="5">
    <source>
        <dbReference type="ARBA" id="ARBA00029758"/>
    </source>
</evidence>
<dbReference type="EMBL" id="AOGZ02000008">
    <property type="protein sequence ID" value="EOQ97932.1"/>
    <property type="molecule type" value="Genomic_DNA"/>
</dbReference>
<evidence type="ECO:0000256" key="7">
    <source>
        <dbReference type="ARBA" id="ARBA00033311"/>
    </source>
</evidence>